<dbReference type="Pfam" id="PF00172">
    <property type="entry name" value="Zn_clus"/>
    <property type="match status" value="1"/>
</dbReference>
<dbReference type="PROSITE" id="PS00463">
    <property type="entry name" value="ZN2_CY6_FUNGAL_1"/>
    <property type="match status" value="1"/>
</dbReference>
<keyword evidence="4" id="KW-1185">Reference proteome</keyword>
<feature type="compositionally biased region" description="Low complexity" evidence="1">
    <location>
        <begin position="804"/>
        <end position="816"/>
    </location>
</feature>
<evidence type="ECO:0000259" key="2">
    <source>
        <dbReference type="PROSITE" id="PS50048"/>
    </source>
</evidence>
<dbReference type="InterPro" id="IPR036864">
    <property type="entry name" value="Zn2-C6_fun-type_DNA-bd_sf"/>
</dbReference>
<dbReference type="OrthoDB" id="416217at2759"/>
<dbReference type="STRING" id="984485.A0A1E4RCI5"/>
<dbReference type="Gene3D" id="4.10.240.10">
    <property type="entry name" value="Zn(2)-C6 fungal-type DNA-binding domain"/>
    <property type="match status" value="1"/>
</dbReference>
<accession>A0A1E4RCI5</accession>
<dbReference type="InterPro" id="IPR001138">
    <property type="entry name" value="Zn2Cys6_DnaBD"/>
</dbReference>
<protein>
    <recommendedName>
        <fullName evidence="2">Zn(2)-C6 fungal-type domain-containing protein</fullName>
    </recommendedName>
</protein>
<dbReference type="EMBL" id="KV454546">
    <property type="protein sequence ID" value="ODV64962.1"/>
    <property type="molecule type" value="Genomic_DNA"/>
</dbReference>
<dbReference type="PANTHER" id="PTHR47657:SF7">
    <property type="entry name" value="STEROL REGULATORY ELEMENT-BINDING PROTEIN ECM22"/>
    <property type="match status" value="1"/>
</dbReference>
<dbReference type="GeneID" id="30993633"/>
<proteinExistence type="predicted"/>
<evidence type="ECO:0000313" key="3">
    <source>
        <dbReference type="EMBL" id="ODV64962.1"/>
    </source>
</evidence>
<dbReference type="Proteomes" id="UP000095085">
    <property type="component" value="Unassembled WGS sequence"/>
</dbReference>
<dbReference type="AlphaFoldDB" id="A0A1E4RCI5"/>
<dbReference type="SUPFAM" id="SSF57701">
    <property type="entry name" value="Zn2/Cys6 DNA-binding domain"/>
    <property type="match status" value="1"/>
</dbReference>
<feature type="compositionally biased region" description="Polar residues" evidence="1">
    <location>
        <begin position="1"/>
        <end position="12"/>
    </location>
</feature>
<evidence type="ECO:0000313" key="4">
    <source>
        <dbReference type="Proteomes" id="UP000095085"/>
    </source>
</evidence>
<dbReference type="CDD" id="cd00067">
    <property type="entry name" value="GAL4"/>
    <property type="match status" value="1"/>
</dbReference>
<feature type="region of interest" description="Disordered" evidence="1">
    <location>
        <begin position="1"/>
        <end position="37"/>
    </location>
</feature>
<feature type="region of interest" description="Disordered" evidence="1">
    <location>
        <begin position="804"/>
        <end position="828"/>
    </location>
</feature>
<dbReference type="SMART" id="SM00066">
    <property type="entry name" value="GAL4"/>
    <property type="match status" value="1"/>
</dbReference>
<feature type="domain" description="Zn(2)-C6 fungal-type" evidence="2">
    <location>
        <begin position="32"/>
        <end position="62"/>
    </location>
</feature>
<evidence type="ECO:0000256" key="1">
    <source>
        <dbReference type="SAM" id="MobiDB-lite"/>
    </source>
</evidence>
<organism evidence="3 4">
    <name type="scientific">Hyphopichia burtonii NRRL Y-1933</name>
    <dbReference type="NCBI Taxonomy" id="984485"/>
    <lineage>
        <taxon>Eukaryota</taxon>
        <taxon>Fungi</taxon>
        <taxon>Dikarya</taxon>
        <taxon>Ascomycota</taxon>
        <taxon>Saccharomycotina</taxon>
        <taxon>Pichiomycetes</taxon>
        <taxon>Debaryomycetaceae</taxon>
        <taxon>Hyphopichia</taxon>
    </lineage>
</organism>
<dbReference type="GO" id="GO:0000981">
    <property type="term" value="F:DNA-binding transcription factor activity, RNA polymerase II-specific"/>
    <property type="evidence" value="ECO:0007669"/>
    <property type="project" value="InterPro"/>
</dbReference>
<dbReference type="RefSeq" id="XP_020074029.1">
    <property type="nucleotide sequence ID" value="XM_020219083.1"/>
</dbReference>
<feature type="compositionally biased region" description="Low complexity" evidence="1">
    <location>
        <begin position="120"/>
        <end position="158"/>
    </location>
</feature>
<feature type="region of interest" description="Disordered" evidence="1">
    <location>
        <begin position="78"/>
        <end position="167"/>
    </location>
</feature>
<feature type="compositionally biased region" description="Low complexity" evidence="1">
    <location>
        <begin position="206"/>
        <end position="228"/>
    </location>
</feature>
<feature type="compositionally biased region" description="Basic residues" evidence="1">
    <location>
        <begin position="19"/>
        <end position="29"/>
    </location>
</feature>
<dbReference type="GO" id="GO:0008270">
    <property type="term" value="F:zinc ion binding"/>
    <property type="evidence" value="ECO:0007669"/>
    <property type="project" value="InterPro"/>
</dbReference>
<dbReference type="InterPro" id="IPR052400">
    <property type="entry name" value="Zn2-C6_fungal_TF"/>
</dbReference>
<reference evidence="4" key="1">
    <citation type="submission" date="2016-05" db="EMBL/GenBank/DDBJ databases">
        <title>Comparative genomics of biotechnologically important yeasts.</title>
        <authorList>
            <consortium name="DOE Joint Genome Institute"/>
            <person name="Riley R."/>
            <person name="Haridas S."/>
            <person name="Wolfe K.H."/>
            <person name="Lopes M.R."/>
            <person name="Hittinger C.T."/>
            <person name="Goker M."/>
            <person name="Salamov A."/>
            <person name="Wisecaver J."/>
            <person name="Long T.M."/>
            <person name="Aerts A.L."/>
            <person name="Barry K."/>
            <person name="Choi C."/>
            <person name="Clum A."/>
            <person name="Coughlan A.Y."/>
            <person name="Deshpande S."/>
            <person name="Douglass A.P."/>
            <person name="Hanson S.J."/>
            <person name="Klenk H.-P."/>
            <person name="Labutti K."/>
            <person name="Lapidus A."/>
            <person name="Lindquist E."/>
            <person name="Lipzen A."/>
            <person name="Meier-Kolthoff J.P."/>
            <person name="Ohm R.A."/>
            <person name="Otillar R.P."/>
            <person name="Pangilinan J."/>
            <person name="Peng Y."/>
            <person name="Rokas A."/>
            <person name="Rosa C.A."/>
            <person name="Scheuner C."/>
            <person name="Sibirny A.A."/>
            <person name="Slot J.C."/>
            <person name="Stielow J.B."/>
            <person name="Sun H."/>
            <person name="Kurtzman C.P."/>
            <person name="Blackwell M."/>
            <person name="Grigoriev I.V."/>
            <person name="Jeffries T.W."/>
        </authorList>
    </citation>
    <scope>NUCLEOTIDE SEQUENCE [LARGE SCALE GENOMIC DNA]</scope>
    <source>
        <strain evidence="4">NRRL Y-1933</strain>
    </source>
</reference>
<gene>
    <name evidence="3" type="ORF">HYPBUDRAFT_114957</name>
</gene>
<dbReference type="PROSITE" id="PS50048">
    <property type="entry name" value="ZN2_CY6_FUNGAL_2"/>
    <property type="match status" value="1"/>
</dbReference>
<dbReference type="PANTHER" id="PTHR47657">
    <property type="entry name" value="STEROL REGULATORY ELEMENT-BINDING PROTEIN ECM22"/>
    <property type="match status" value="1"/>
</dbReference>
<feature type="region of interest" description="Disordered" evidence="1">
    <location>
        <begin position="206"/>
        <end position="230"/>
    </location>
</feature>
<sequence length="856" mass="98791">MDDDFNNLQHSISALKKEKGPRRRKHKNSKNGCPNCKRRRVKCSEDLPSCLNCIKHKTRCGYLDYNEDQILELKKSKDSDQDLSTLKPIKDLSLNNDDNNDSNRKKSPSSNENSPYYDDSPQPKSKSSRSSQLTSQSQLPSQSRPQSQPSQSPLHSHLTPQLPNSGVNDVLNFHSSITQDYHNLLPTNTDGQIIYPIYSINNNDSNNHIMNENSNNSHNSNDSNNSNNFHQARDVFGWDHEHHQNQLINQRVNSPQINSIHHPGDLPDHSVNDALDYDIDHPSSGNEGFHQQYNNQTEDHINLNQSKSNSISKLNLKGLPNCINQETSFPLFKKYNIDWGIELLNLLSKLTSKIQMGSAGLPQIRELYSYWLNSFIYKSYFSKVMFSCLINLTTNYLISNVLNIKSSLKSNFGDFVDNTRMKNILIVRSIKHYATVIKGMRNLLNNNEDPELCAQVSYILSLMSIYDPEATLESTNCFRDGLFGILSYTINHAIKNQVNPPTLIPIHLHLMTNVSRSIYLPGYNPQFLNEFQSMLISFGNIIKMINLQVESSNNKNQTLKILEPMYNDLMSFVNDSINDYLPKLTNNLKDIDIQQQTLFKMAHRWVRLQNSRLTTINSKYDPLEKILYLFYKVFKKSVFAVAPQVKYFFLRDFDSPLMLDVFPIYHDINIYENELDHPLTLCLPTPIYESIKVQLKILSSYLLRLMTFFTFRLKMLYRTIVYEKTAKDLYPIDNIKEWRSSIQDIDAIRKDFNFKIGIVETQLTSFSDCLIKSENYPRVIDGDRNMVEQESPFIKNENLLEHISSQSSSRSHSQSRTPSVTDSERSERSLEDDYVDLLTLTSYGLLAKDAKPKLRL</sequence>
<name>A0A1E4RCI5_9ASCO</name>